<feature type="non-terminal residue" evidence="2">
    <location>
        <position position="1"/>
    </location>
</feature>
<name>A0A382W3Y4_9ZZZZ</name>
<evidence type="ECO:0000313" key="2">
    <source>
        <dbReference type="EMBL" id="SVD53487.1"/>
    </source>
</evidence>
<sequence length="73" mass="7690">VAVLSANIAREEMQVGIANEKHAIFALGVTLLSIAITLSGMSIIASRQVLWYAGIVLGSAGSALVCWGIFRYP</sequence>
<keyword evidence="1" id="KW-0472">Membrane</keyword>
<evidence type="ECO:0000256" key="1">
    <source>
        <dbReference type="SAM" id="Phobius"/>
    </source>
</evidence>
<gene>
    <name evidence="2" type="ORF">METZ01_LOCUS406341</name>
</gene>
<reference evidence="2" key="1">
    <citation type="submission" date="2018-05" db="EMBL/GenBank/DDBJ databases">
        <authorList>
            <person name="Lanie J.A."/>
            <person name="Ng W.-L."/>
            <person name="Kazmierczak K.M."/>
            <person name="Andrzejewski T.M."/>
            <person name="Davidsen T.M."/>
            <person name="Wayne K.J."/>
            <person name="Tettelin H."/>
            <person name="Glass J.I."/>
            <person name="Rusch D."/>
            <person name="Podicherti R."/>
            <person name="Tsui H.-C.T."/>
            <person name="Winkler M.E."/>
        </authorList>
    </citation>
    <scope>NUCLEOTIDE SEQUENCE</scope>
</reference>
<dbReference type="Pfam" id="PF14235">
    <property type="entry name" value="DUF4337"/>
    <property type="match status" value="1"/>
</dbReference>
<feature type="transmembrane region" description="Helical" evidence="1">
    <location>
        <begin position="50"/>
        <end position="70"/>
    </location>
</feature>
<feature type="transmembrane region" description="Helical" evidence="1">
    <location>
        <begin position="23"/>
        <end position="44"/>
    </location>
</feature>
<dbReference type="AlphaFoldDB" id="A0A382W3Y4"/>
<protein>
    <submittedName>
        <fullName evidence="2">Uncharacterized protein</fullName>
    </submittedName>
</protein>
<proteinExistence type="predicted"/>
<keyword evidence="1" id="KW-1133">Transmembrane helix</keyword>
<dbReference type="InterPro" id="IPR025570">
    <property type="entry name" value="DUF4337"/>
</dbReference>
<organism evidence="2">
    <name type="scientific">marine metagenome</name>
    <dbReference type="NCBI Taxonomy" id="408172"/>
    <lineage>
        <taxon>unclassified sequences</taxon>
        <taxon>metagenomes</taxon>
        <taxon>ecological metagenomes</taxon>
    </lineage>
</organism>
<accession>A0A382W3Y4</accession>
<keyword evidence="1" id="KW-0812">Transmembrane</keyword>
<dbReference type="EMBL" id="UINC01156843">
    <property type="protein sequence ID" value="SVD53487.1"/>
    <property type="molecule type" value="Genomic_DNA"/>
</dbReference>